<evidence type="ECO:0000256" key="10">
    <source>
        <dbReference type="ARBA" id="ARBA00023157"/>
    </source>
</evidence>
<feature type="compositionally biased region" description="Basic and acidic residues" evidence="12">
    <location>
        <begin position="324"/>
        <end position="342"/>
    </location>
</feature>
<protein>
    <submittedName>
        <fullName evidence="14">Heme A synthase</fullName>
    </submittedName>
</protein>
<evidence type="ECO:0000256" key="3">
    <source>
        <dbReference type="ARBA" id="ARBA00022692"/>
    </source>
</evidence>
<dbReference type="PANTHER" id="PTHR35457">
    <property type="entry name" value="HEME A SYNTHASE"/>
    <property type="match status" value="1"/>
</dbReference>
<dbReference type="GO" id="GO:0006784">
    <property type="term" value="P:heme A biosynthetic process"/>
    <property type="evidence" value="ECO:0007669"/>
    <property type="project" value="InterPro"/>
</dbReference>
<reference evidence="14 15" key="1">
    <citation type="submission" date="2020-12" db="EMBL/GenBank/DDBJ databases">
        <title>Draft genome sequence of the commensal strain Corynebacterium tuberculostearicum MFP09/CIP 102622 isolated from human skin.</title>
        <authorList>
            <person name="Boukerb A.M."/>
            <person name="Janvier X."/>
            <person name="Feuilloley M.G.J."/>
            <person name="Groboillot A."/>
        </authorList>
    </citation>
    <scope>NUCLEOTIDE SEQUENCE [LARGE SCALE GENOMIC DNA]</scope>
    <source>
        <strain evidence="14 15">CIP 102622</strain>
    </source>
</reference>
<dbReference type="Proteomes" id="UP000603369">
    <property type="component" value="Unassembled WGS sequence"/>
</dbReference>
<dbReference type="EMBL" id="JAEHFL010000006">
    <property type="protein sequence ID" value="MBK3427847.1"/>
    <property type="molecule type" value="Genomic_DNA"/>
</dbReference>
<dbReference type="GO" id="GO:0016020">
    <property type="term" value="C:membrane"/>
    <property type="evidence" value="ECO:0007669"/>
    <property type="project" value="UniProtKB-SubCell"/>
</dbReference>
<evidence type="ECO:0000256" key="11">
    <source>
        <dbReference type="ARBA" id="ARBA00023444"/>
    </source>
</evidence>
<comment type="caution">
    <text evidence="14">The sequence shown here is derived from an EMBL/GenBank/DDBJ whole genome shotgun (WGS) entry which is preliminary data.</text>
</comment>
<keyword evidence="7" id="KW-0408">Iron</keyword>
<evidence type="ECO:0000256" key="4">
    <source>
        <dbReference type="ARBA" id="ARBA00022723"/>
    </source>
</evidence>
<feature type="region of interest" description="Disordered" evidence="12">
    <location>
        <begin position="316"/>
        <end position="342"/>
    </location>
</feature>
<keyword evidence="9 13" id="KW-0472">Membrane</keyword>
<feature type="transmembrane region" description="Helical" evidence="13">
    <location>
        <begin position="26"/>
        <end position="45"/>
    </location>
</feature>
<evidence type="ECO:0000256" key="2">
    <source>
        <dbReference type="ARBA" id="ARBA00022475"/>
    </source>
</evidence>
<keyword evidence="2" id="KW-1003">Cell membrane</keyword>
<dbReference type="InterPro" id="IPR003780">
    <property type="entry name" value="COX15/CtaA_fam"/>
</dbReference>
<evidence type="ECO:0000256" key="7">
    <source>
        <dbReference type="ARBA" id="ARBA00023004"/>
    </source>
</evidence>
<keyword evidence="6" id="KW-0560">Oxidoreductase</keyword>
<name>A0A8I1HX24_9CORY</name>
<sequence>MQCVNYWTKIKRFFKEAAPTLQQQRLIALILLLCQGGITVSGSIVRVTGSGLGCPTWPECQPGSLVPMEGAAPALHQAIEFGNRLLTFVVSAAAVAAVIAMRMARRRAELKVYAWLNVAGIVLQAVIGGISVHLDLRWWSVALHFLPSMLLVWLAAMLYSRILEPDDGTPRARFPQAIRLLAAVATVALSIVLITGTMVTGSGVHSGDSGVGMEGRLQVDTEAMAVTHAMCMYVYLTLTVITVFLLYKNRAPQDAKKAGWVLVVCILIQWAVGVYQFYMSIPRWTVPFHIALSSFVTAYTALLWAHGVRRTNGTADLITGSPSGDEKYAARQASLERERATA</sequence>
<gene>
    <name evidence="14" type="ORF">JDP02_04850</name>
</gene>
<dbReference type="PANTHER" id="PTHR35457:SF1">
    <property type="entry name" value="HEME A SYNTHASE"/>
    <property type="match status" value="1"/>
</dbReference>
<comment type="subcellular location">
    <subcellularLocation>
        <location evidence="1">Membrane</location>
        <topology evidence="1">Multi-pass membrane protein</topology>
    </subcellularLocation>
</comment>
<proteinExistence type="predicted"/>
<evidence type="ECO:0000256" key="6">
    <source>
        <dbReference type="ARBA" id="ARBA00023002"/>
    </source>
</evidence>
<feature type="transmembrane region" description="Helical" evidence="13">
    <location>
        <begin position="180"/>
        <end position="205"/>
    </location>
</feature>
<dbReference type="GO" id="GO:0046872">
    <property type="term" value="F:metal ion binding"/>
    <property type="evidence" value="ECO:0007669"/>
    <property type="project" value="UniProtKB-KW"/>
</dbReference>
<evidence type="ECO:0000256" key="13">
    <source>
        <dbReference type="SAM" id="Phobius"/>
    </source>
</evidence>
<keyword evidence="10" id="KW-1015">Disulfide bond</keyword>
<evidence type="ECO:0000256" key="8">
    <source>
        <dbReference type="ARBA" id="ARBA00023133"/>
    </source>
</evidence>
<organism evidence="14 15">
    <name type="scientific">Corynebacterium tuberculostearicum</name>
    <dbReference type="NCBI Taxonomy" id="38304"/>
    <lineage>
        <taxon>Bacteria</taxon>
        <taxon>Bacillati</taxon>
        <taxon>Actinomycetota</taxon>
        <taxon>Actinomycetes</taxon>
        <taxon>Mycobacteriales</taxon>
        <taxon>Corynebacteriaceae</taxon>
        <taxon>Corynebacterium</taxon>
    </lineage>
</organism>
<evidence type="ECO:0000256" key="5">
    <source>
        <dbReference type="ARBA" id="ARBA00022989"/>
    </source>
</evidence>
<feature type="transmembrane region" description="Helical" evidence="13">
    <location>
        <begin position="81"/>
        <end position="100"/>
    </location>
</feature>
<dbReference type="InterPro" id="IPR050450">
    <property type="entry name" value="COX15/CtaA_HemeA_synthase"/>
</dbReference>
<comment type="pathway">
    <text evidence="11">Porphyrin-containing compound metabolism.</text>
</comment>
<dbReference type="GO" id="GO:0016491">
    <property type="term" value="F:oxidoreductase activity"/>
    <property type="evidence" value="ECO:0007669"/>
    <property type="project" value="UniProtKB-KW"/>
</dbReference>
<keyword evidence="15" id="KW-1185">Reference proteome</keyword>
<feature type="transmembrane region" description="Helical" evidence="13">
    <location>
        <begin position="112"/>
        <end position="132"/>
    </location>
</feature>
<keyword evidence="3 13" id="KW-0812">Transmembrane</keyword>
<accession>A0A8I1HX24</accession>
<feature type="transmembrane region" description="Helical" evidence="13">
    <location>
        <begin position="259"/>
        <end position="278"/>
    </location>
</feature>
<keyword evidence="8" id="KW-0350">Heme biosynthesis</keyword>
<feature type="transmembrane region" description="Helical" evidence="13">
    <location>
        <begin position="225"/>
        <end position="247"/>
    </location>
</feature>
<dbReference type="Pfam" id="PF02628">
    <property type="entry name" value="COX15-CtaA"/>
    <property type="match status" value="1"/>
</dbReference>
<dbReference type="RefSeq" id="WP_200435646.1">
    <property type="nucleotide sequence ID" value="NZ_JAEHFL010000006.1"/>
</dbReference>
<dbReference type="AlphaFoldDB" id="A0A8I1HX24"/>
<evidence type="ECO:0000256" key="12">
    <source>
        <dbReference type="SAM" id="MobiDB-lite"/>
    </source>
</evidence>
<keyword evidence="4" id="KW-0479">Metal-binding</keyword>
<evidence type="ECO:0000256" key="9">
    <source>
        <dbReference type="ARBA" id="ARBA00023136"/>
    </source>
</evidence>
<keyword evidence="5 13" id="KW-1133">Transmembrane helix</keyword>
<evidence type="ECO:0000313" key="15">
    <source>
        <dbReference type="Proteomes" id="UP000603369"/>
    </source>
</evidence>
<evidence type="ECO:0000313" key="14">
    <source>
        <dbReference type="EMBL" id="MBK3427847.1"/>
    </source>
</evidence>
<feature type="transmembrane region" description="Helical" evidence="13">
    <location>
        <begin position="138"/>
        <end position="159"/>
    </location>
</feature>
<feature type="transmembrane region" description="Helical" evidence="13">
    <location>
        <begin position="284"/>
        <end position="305"/>
    </location>
</feature>
<evidence type="ECO:0000256" key="1">
    <source>
        <dbReference type="ARBA" id="ARBA00004141"/>
    </source>
</evidence>